<evidence type="ECO:0000313" key="4">
    <source>
        <dbReference type="Proteomes" id="UP000241771"/>
    </source>
</evidence>
<dbReference type="RefSeq" id="WP_036817449.1">
    <property type="nucleotide sequence ID" value="NZ_JGVO01000074.1"/>
</dbReference>
<accession>A0A2T3P0C0</accession>
<evidence type="ECO:0000256" key="1">
    <source>
        <dbReference type="ARBA" id="ARBA00022729"/>
    </source>
</evidence>
<protein>
    <submittedName>
        <fullName evidence="3">C4-dicarboxylate ABC transporter substrate-binding protein</fullName>
    </submittedName>
</protein>
<keyword evidence="4" id="KW-1185">Reference proteome</keyword>
<dbReference type="Pfam" id="PF03480">
    <property type="entry name" value="DctP"/>
    <property type="match status" value="1"/>
</dbReference>
<dbReference type="PANTHER" id="PTHR33376:SF15">
    <property type="entry name" value="BLL6794 PROTEIN"/>
    <property type="match status" value="1"/>
</dbReference>
<feature type="signal peptide" evidence="2">
    <location>
        <begin position="1"/>
        <end position="24"/>
    </location>
</feature>
<dbReference type="CDD" id="cd13665">
    <property type="entry name" value="PBP2_TRAP_Dctp3_4"/>
    <property type="match status" value="1"/>
</dbReference>
<dbReference type="NCBIfam" id="NF037995">
    <property type="entry name" value="TRAP_S1"/>
    <property type="match status" value="1"/>
</dbReference>
<dbReference type="Gene3D" id="3.40.190.170">
    <property type="entry name" value="Bacterial extracellular solute-binding protein, family 7"/>
    <property type="match status" value="1"/>
</dbReference>
<reference evidence="3 4" key="1">
    <citation type="submission" date="2018-01" db="EMBL/GenBank/DDBJ databases">
        <title>Whole genome sequencing of Histamine producing bacteria.</title>
        <authorList>
            <person name="Butler K."/>
        </authorList>
    </citation>
    <scope>NUCLEOTIDE SEQUENCE [LARGE SCALE GENOMIC DNA]</scope>
    <source>
        <strain evidence="3 4">DSM 100436</strain>
    </source>
</reference>
<dbReference type="OrthoDB" id="9177965at2"/>
<evidence type="ECO:0000313" key="3">
    <source>
        <dbReference type="EMBL" id="PSW21974.1"/>
    </source>
</evidence>
<dbReference type="InterPro" id="IPR038404">
    <property type="entry name" value="TRAP_DctP_sf"/>
</dbReference>
<sequence length="342" mass="37391">MSVSKTALLLGATAMLSASWNVFAAPEKVIRISTWGSPNHGVNKVIWPTWGEWIEEATDGRVTVKVEYDLGPPQSQVDLVTDGIGEVSWIFHGHKPGRFKLTQMPEIPTFTEGASSEISSVAYWRTYDKYLSKGKEHRGLDVMAVAVHGPGQIITREEVKSLDDLRGQKIRIGGGVIGQLAKEMKVTSVSIPTTKVYESLSQGVVDGTFLTLESLSSFRLNEVAPYTMVVPGGLYRGSFAIVMNKDTLRGVSKEDREAIMAVSGEKLSRLFGKMMDDADIAAVEAAKAAGNQFSYAPDSMVAELKVLGKDLQTDWYKTAKKRKVDGPAAYDFYQDQLTALGE</sequence>
<keyword evidence="1 2" id="KW-0732">Signal</keyword>
<feature type="chain" id="PRO_5015579662" evidence="2">
    <location>
        <begin position="25"/>
        <end position="342"/>
    </location>
</feature>
<dbReference type="GO" id="GO:0055085">
    <property type="term" value="P:transmembrane transport"/>
    <property type="evidence" value="ECO:0007669"/>
    <property type="project" value="InterPro"/>
</dbReference>
<comment type="caution">
    <text evidence="3">The sequence shown here is derived from an EMBL/GenBank/DDBJ whole genome shotgun (WGS) entry which is preliminary data.</text>
</comment>
<proteinExistence type="predicted"/>
<dbReference type="InterPro" id="IPR018389">
    <property type="entry name" value="DctP_fam"/>
</dbReference>
<dbReference type="EMBL" id="PYMA01000001">
    <property type="protein sequence ID" value="PSW21974.1"/>
    <property type="molecule type" value="Genomic_DNA"/>
</dbReference>
<dbReference type="AlphaFoldDB" id="A0A2T3P0C0"/>
<gene>
    <name evidence="3" type="ORF">C9I98_01540</name>
</gene>
<dbReference type="PANTHER" id="PTHR33376">
    <property type="match status" value="1"/>
</dbReference>
<organism evidence="3 4">
    <name type="scientific">Photobacterium sanctipauli</name>
    <dbReference type="NCBI Taxonomy" id="1342794"/>
    <lineage>
        <taxon>Bacteria</taxon>
        <taxon>Pseudomonadati</taxon>
        <taxon>Pseudomonadota</taxon>
        <taxon>Gammaproteobacteria</taxon>
        <taxon>Vibrionales</taxon>
        <taxon>Vibrionaceae</taxon>
        <taxon>Photobacterium</taxon>
    </lineage>
</organism>
<evidence type="ECO:0000256" key="2">
    <source>
        <dbReference type="SAM" id="SignalP"/>
    </source>
</evidence>
<dbReference type="Proteomes" id="UP000241771">
    <property type="component" value="Unassembled WGS sequence"/>
</dbReference>
<dbReference type="SUPFAM" id="SSF53850">
    <property type="entry name" value="Periplasmic binding protein-like II"/>
    <property type="match status" value="1"/>
</dbReference>
<name>A0A2T3P0C0_9GAMM</name>